<dbReference type="Proteomes" id="UP001177021">
    <property type="component" value="Unassembled WGS sequence"/>
</dbReference>
<comment type="caution">
    <text evidence="1">The sequence shown here is derived from an EMBL/GenBank/DDBJ whole genome shotgun (WGS) entry which is preliminary data.</text>
</comment>
<evidence type="ECO:0000313" key="2">
    <source>
        <dbReference type="Proteomes" id="UP001177021"/>
    </source>
</evidence>
<dbReference type="EMBL" id="CASHSV030000024">
    <property type="protein sequence ID" value="CAJ2640856.1"/>
    <property type="molecule type" value="Genomic_DNA"/>
</dbReference>
<organism evidence="1 2">
    <name type="scientific">Trifolium pratense</name>
    <name type="common">Red clover</name>
    <dbReference type="NCBI Taxonomy" id="57577"/>
    <lineage>
        <taxon>Eukaryota</taxon>
        <taxon>Viridiplantae</taxon>
        <taxon>Streptophyta</taxon>
        <taxon>Embryophyta</taxon>
        <taxon>Tracheophyta</taxon>
        <taxon>Spermatophyta</taxon>
        <taxon>Magnoliopsida</taxon>
        <taxon>eudicotyledons</taxon>
        <taxon>Gunneridae</taxon>
        <taxon>Pentapetalae</taxon>
        <taxon>rosids</taxon>
        <taxon>fabids</taxon>
        <taxon>Fabales</taxon>
        <taxon>Fabaceae</taxon>
        <taxon>Papilionoideae</taxon>
        <taxon>50 kb inversion clade</taxon>
        <taxon>NPAAA clade</taxon>
        <taxon>Hologalegina</taxon>
        <taxon>IRL clade</taxon>
        <taxon>Trifolieae</taxon>
        <taxon>Trifolium</taxon>
    </lineage>
</organism>
<evidence type="ECO:0000313" key="1">
    <source>
        <dbReference type="EMBL" id="CAJ2640856.1"/>
    </source>
</evidence>
<keyword evidence="2" id="KW-1185">Reference proteome</keyword>
<sequence>MVKKKKMNQDRLEPSHDPLKIARLPFTEKIGDMVSISIRVGILICLIASITLAFHSTFAKPDRWFPLPEHLHVIQNVSVIQIDNEPTNISHIIFGIAGSSNTWHSRSNYSKLWWNPNTCRGFAWLDKRPDDFKSDPMIIPYKISKGWMRFRHVHSASAVRIARIVYESFRLGLPNVRWFVMGDDDTVFFPENLVTVLGKYDHNQLYYIGGNSESVEQDLMHCFDMAFGGGGIAISYALAVRLTQIMDSCLHRYYYFYGSDQRIWACVNELGVPLTRERGFHQLDIKGNPYGILAAHPLAPLVSLHHLDQLNSLFPDQSQMNSLGKLISAYHLDPARIVQQSVCYDHRRKWSISISWGYTIQIYTTLVIVADLQMPFQTFKTWRSSSDGPFTFNTRWLNPDECQQPSIFFLDQVRMVGTGSVTTYKRYFGKEGKNCKRADGEVKRIKVSVLKLDSEYWKNVPRRQCCQIMNGGSIKDGNVHIRIRKCRPQETITI</sequence>
<name>A0ACB0J9H7_TRIPR</name>
<reference evidence="1" key="1">
    <citation type="submission" date="2023-10" db="EMBL/GenBank/DDBJ databases">
        <authorList>
            <person name="Rodriguez Cubillos JULIANA M."/>
            <person name="De Vega J."/>
        </authorList>
    </citation>
    <scope>NUCLEOTIDE SEQUENCE</scope>
</reference>
<protein>
    <submittedName>
        <fullName evidence="1">Uncharacterized protein</fullName>
    </submittedName>
</protein>
<gene>
    <name evidence="1" type="ORF">MILVUS5_LOCUS10638</name>
</gene>
<proteinExistence type="predicted"/>
<accession>A0ACB0J9H7</accession>